<evidence type="ECO:0000259" key="3">
    <source>
        <dbReference type="Pfam" id="PF03061"/>
    </source>
</evidence>
<dbReference type="PANTHER" id="PTHR21660">
    <property type="entry name" value="THIOESTERASE SUPERFAMILY MEMBER-RELATED"/>
    <property type="match status" value="1"/>
</dbReference>
<sequence>MDASVKVEATQALKLTSHHVCNALNRARTLHGGMISTLIDSVGSLAVASHGWFNTGISTDIHATFVKPGGMDGDTIRVTGEVIGIGKTLAYTRVELRHIETNQLLAYGSHTKYIRMGQDSPHNLVFDETGEEVRQGTPP</sequence>
<dbReference type="EMBL" id="CP119901">
    <property type="protein sequence ID" value="WFD22645.1"/>
    <property type="molecule type" value="Genomic_DNA"/>
</dbReference>
<evidence type="ECO:0000256" key="2">
    <source>
        <dbReference type="ARBA" id="ARBA00022801"/>
    </source>
</evidence>
<organism evidence="4 5">
    <name type="scientific">Malassezia equina</name>
    <dbReference type="NCBI Taxonomy" id="1381935"/>
    <lineage>
        <taxon>Eukaryota</taxon>
        <taxon>Fungi</taxon>
        <taxon>Dikarya</taxon>
        <taxon>Basidiomycota</taxon>
        <taxon>Ustilaginomycotina</taxon>
        <taxon>Malasseziomycetes</taxon>
        <taxon>Malasseziales</taxon>
        <taxon>Malasseziaceae</taxon>
        <taxon>Malassezia</taxon>
    </lineage>
</organism>
<dbReference type="CDD" id="cd03443">
    <property type="entry name" value="PaaI_thioesterase"/>
    <property type="match status" value="1"/>
</dbReference>
<name>A0AAF0J344_9BASI</name>
<dbReference type="Proteomes" id="UP001214415">
    <property type="component" value="Chromosome 2"/>
</dbReference>
<dbReference type="InterPro" id="IPR039298">
    <property type="entry name" value="ACOT13"/>
</dbReference>
<dbReference type="GO" id="GO:0047617">
    <property type="term" value="F:fatty acyl-CoA hydrolase activity"/>
    <property type="evidence" value="ECO:0007669"/>
    <property type="project" value="InterPro"/>
</dbReference>
<keyword evidence="2" id="KW-0378">Hydrolase</keyword>
<evidence type="ECO:0000313" key="5">
    <source>
        <dbReference type="Proteomes" id="UP001214415"/>
    </source>
</evidence>
<dbReference type="Pfam" id="PF03061">
    <property type="entry name" value="4HBT"/>
    <property type="match status" value="1"/>
</dbReference>
<dbReference type="SUPFAM" id="SSF54637">
    <property type="entry name" value="Thioesterase/thiol ester dehydrase-isomerase"/>
    <property type="match status" value="1"/>
</dbReference>
<protein>
    <recommendedName>
        <fullName evidence="3">Thioesterase domain-containing protein</fullName>
    </recommendedName>
</protein>
<proteinExistence type="inferred from homology"/>
<evidence type="ECO:0000256" key="1">
    <source>
        <dbReference type="ARBA" id="ARBA00008324"/>
    </source>
</evidence>
<dbReference type="PANTHER" id="PTHR21660:SF1">
    <property type="entry name" value="ACYL-COENZYME A THIOESTERASE 13"/>
    <property type="match status" value="1"/>
</dbReference>
<dbReference type="Gene3D" id="3.10.129.10">
    <property type="entry name" value="Hotdog Thioesterase"/>
    <property type="match status" value="1"/>
</dbReference>
<dbReference type="InterPro" id="IPR006683">
    <property type="entry name" value="Thioestr_dom"/>
</dbReference>
<comment type="similarity">
    <text evidence="1">Belongs to the thioesterase PaaI family.</text>
</comment>
<accession>A0AAF0J344</accession>
<feature type="domain" description="Thioesterase" evidence="3">
    <location>
        <begin position="29"/>
        <end position="101"/>
    </location>
</feature>
<dbReference type="AlphaFoldDB" id="A0AAF0J344"/>
<gene>
    <name evidence="4" type="ORF">MEQU1_001319</name>
</gene>
<keyword evidence="5" id="KW-1185">Reference proteome</keyword>
<dbReference type="InterPro" id="IPR029069">
    <property type="entry name" value="HotDog_dom_sf"/>
</dbReference>
<evidence type="ECO:0000313" key="4">
    <source>
        <dbReference type="EMBL" id="WFD22645.1"/>
    </source>
</evidence>
<reference evidence="4" key="1">
    <citation type="submission" date="2023-03" db="EMBL/GenBank/DDBJ databases">
        <title>Mating type loci evolution in Malassezia.</title>
        <authorList>
            <person name="Coelho M.A."/>
        </authorList>
    </citation>
    <scope>NUCLEOTIDE SEQUENCE</scope>
    <source>
        <strain evidence="4">CBS 12830</strain>
    </source>
</reference>